<keyword evidence="3" id="KW-0809">Transit peptide</keyword>
<reference evidence="8 9" key="1">
    <citation type="submission" date="2018-04" db="EMBL/GenBank/DDBJ databases">
        <authorList>
            <person name="Zhang X."/>
            <person name="Yuan J."/>
            <person name="Li F."/>
            <person name="Xiang J."/>
        </authorList>
    </citation>
    <scope>NUCLEOTIDE SEQUENCE [LARGE SCALE GENOMIC DNA]</scope>
    <source>
        <tissue evidence="8">Muscle</tissue>
    </source>
</reference>
<dbReference type="EMBL" id="QCYY01002335">
    <property type="protein sequence ID" value="ROT71165.1"/>
    <property type="molecule type" value="Genomic_DNA"/>
</dbReference>
<dbReference type="InterPro" id="IPR009062">
    <property type="entry name" value="Smac/DIABLO-like_sf"/>
</dbReference>
<evidence type="ECO:0000256" key="2">
    <source>
        <dbReference type="ARBA" id="ARBA00022703"/>
    </source>
</evidence>
<dbReference type="PANTHER" id="PTHR32247:SF3">
    <property type="entry name" value="DIABLO IAP-BINDING MITOCHONDRIAL PROTEIN"/>
    <property type="match status" value="1"/>
</dbReference>
<reference evidence="8 9" key="2">
    <citation type="submission" date="2019-01" db="EMBL/GenBank/DDBJ databases">
        <title>The decoding of complex shrimp genome reveals the adaptation for benthos swimmer, frequently molting mechanism and breeding impact on genome.</title>
        <authorList>
            <person name="Sun Y."/>
            <person name="Gao Y."/>
            <person name="Yu Y."/>
        </authorList>
    </citation>
    <scope>NUCLEOTIDE SEQUENCE [LARGE SCALE GENOMIC DNA]</scope>
    <source>
        <tissue evidence="8">Muscle</tissue>
    </source>
</reference>
<comment type="subcellular location">
    <subcellularLocation>
        <location evidence="1">Mitochondrion</location>
    </subcellularLocation>
</comment>
<feature type="compositionally biased region" description="Basic and acidic residues" evidence="7">
    <location>
        <begin position="263"/>
        <end position="273"/>
    </location>
</feature>
<feature type="compositionally biased region" description="Acidic residues" evidence="7">
    <location>
        <begin position="251"/>
        <end position="260"/>
    </location>
</feature>
<organism evidence="8 9">
    <name type="scientific">Penaeus vannamei</name>
    <name type="common">Whiteleg shrimp</name>
    <name type="synonym">Litopenaeus vannamei</name>
    <dbReference type="NCBI Taxonomy" id="6689"/>
    <lineage>
        <taxon>Eukaryota</taxon>
        <taxon>Metazoa</taxon>
        <taxon>Ecdysozoa</taxon>
        <taxon>Arthropoda</taxon>
        <taxon>Crustacea</taxon>
        <taxon>Multicrustacea</taxon>
        <taxon>Malacostraca</taxon>
        <taxon>Eumalacostraca</taxon>
        <taxon>Eucarida</taxon>
        <taxon>Decapoda</taxon>
        <taxon>Dendrobranchiata</taxon>
        <taxon>Penaeoidea</taxon>
        <taxon>Penaeidae</taxon>
        <taxon>Penaeus</taxon>
    </lineage>
</organism>
<dbReference type="OrthoDB" id="6153032at2759"/>
<comment type="caution">
    <text evidence="8">The sequence shown here is derived from an EMBL/GenBank/DDBJ whole genome shotgun (WGS) entry which is preliminary data.</text>
</comment>
<keyword evidence="2" id="KW-0053">Apoptosis</keyword>
<accession>A0A3R7NZG0</accession>
<proteinExistence type="inferred from homology"/>
<evidence type="ECO:0000256" key="6">
    <source>
        <dbReference type="ARBA" id="ARBA00046319"/>
    </source>
</evidence>
<evidence type="ECO:0000313" key="9">
    <source>
        <dbReference type="Proteomes" id="UP000283509"/>
    </source>
</evidence>
<gene>
    <name evidence="8" type="ORF">C7M84_010530</name>
</gene>
<feature type="region of interest" description="Disordered" evidence="7">
    <location>
        <begin position="249"/>
        <end position="273"/>
    </location>
</feature>
<comment type="similarity">
    <text evidence="6">Belongs to the Smac/DIABLO protein family.</text>
</comment>
<evidence type="ECO:0000256" key="7">
    <source>
        <dbReference type="SAM" id="MobiDB-lite"/>
    </source>
</evidence>
<keyword evidence="9" id="KW-1185">Reference proteome</keyword>
<dbReference type="Gene3D" id="1.20.58.70">
    <property type="match status" value="1"/>
</dbReference>
<dbReference type="Proteomes" id="UP000283509">
    <property type="component" value="Unassembled WGS sequence"/>
</dbReference>
<evidence type="ECO:0000256" key="5">
    <source>
        <dbReference type="ARBA" id="ARBA00033049"/>
    </source>
</evidence>
<name>A0A3R7NZG0_PENVA</name>
<evidence type="ECO:0000256" key="4">
    <source>
        <dbReference type="ARBA" id="ARBA00023128"/>
    </source>
</evidence>
<dbReference type="GO" id="GO:0008631">
    <property type="term" value="P:intrinsic apoptotic signaling pathway in response to oxidative stress"/>
    <property type="evidence" value="ECO:0007669"/>
    <property type="project" value="TreeGrafter"/>
</dbReference>
<dbReference type="Pfam" id="PF09057">
    <property type="entry name" value="Smac_DIABLO"/>
    <property type="match status" value="1"/>
</dbReference>
<dbReference type="InterPro" id="IPR015142">
    <property type="entry name" value="Smac_DIABLO"/>
</dbReference>
<keyword evidence="4" id="KW-0496">Mitochondrion</keyword>
<dbReference type="PANTHER" id="PTHR32247">
    <property type="entry name" value="DIABLO HOMOLOG, MITOCHONDRIAL"/>
    <property type="match status" value="1"/>
</dbReference>
<evidence type="ECO:0000256" key="3">
    <source>
        <dbReference type="ARBA" id="ARBA00022946"/>
    </source>
</evidence>
<dbReference type="AlphaFoldDB" id="A0A3R7NZG0"/>
<dbReference type="GO" id="GO:0005739">
    <property type="term" value="C:mitochondrion"/>
    <property type="evidence" value="ECO:0007669"/>
    <property type="project" value="UniProtKB-SubCell"/>
</dbReference>
<sequence length="273" mass="31232">MFSRPRMFRRLWSSTVGYQLQDLARRHIYRRIIQSNDVRSRFFLPTRITSWRPWKGIAWSGLGFTWAKCEGLVMEDINQDDTVPLKPLEMNEAAALTHTSLLRQASGVMADASLQLLQRTLRAILDFSSEYRKQLNELISLLEYCTSTLRNPIQHDEFWDLLVAARSEMESLKHQLKDLSILMSYAYAGLESAAMAAFINGIECTAASAQQAIDSAKVELENNAAKNLALEMQYNSAYAQYIEASQKMVEEMESAQEENSVENQEKGNENEER</sequence>
<dbReference type="SUPFAM" id="SSF46984">
    <property type="entry name" value="Smac/diablo"/>
    <property type="match status" value="1"/>
</dbReference>
<dbReference type="GO" id="GO:0051402">
    <property type="term" value="P:neuron apoptotic process"/>
    <property type="evidence" value="ECO:0007669"/>
    <property type="project" value="TreeGrafter"/>
</dbReference>
<evidence type="ECO:0000256" key="1">
    <source>
        <dbReference type="ARBA" id="ARBA00004173"/>
    </source>
</evidence>
<protein>
    <recommendedName>
        <fullName evidence="5">Direct IAP-binding protein with low pI</fullName>
    </recommendedName>
</protein>
<evidence type="ECO:0000313" key="8">
    <source>
        <dbReference type="EMBL" id="ROT71165.1"/>
    </source>
</evidence>